<evidence type="ECO:0000256" key="40">
    <source>
        <dbReference type="ARBA" id="ARBA00047578"/>
    </source>
</evidence>
<evidence type="ECO:0000256" key="34">
    <source>
        <dbReference type="ARBA" id="ARBA00047300"/>
    </source>
</evidence>
<evidence type="ECO:0000256" key="43">
    <source>
        <dbReference type="ARBA" id="ARBA00047953"/>
    </source>
</evidence>
<dbReference type="EC" id="2.3.1.85" evidence="4"/>
<comment type="catalytic activity">
    <reaction evidence="55">
        <text>(2E)-octadecenoyl-[ACP] + NADPH + H(+) = octadecanoyl-[ACP] + NADP(+)</text>
        <dbReference type="Rhea" id="RHEA:41928"/>
        <dbReference type="Rhea" id="RHEA-COMP:9655"/>
        <dbReference type="Rhea" id="RHEA-COMP:9656"/>
        <dbReference type="ChEBI" id="CHEBI:15378"/>
        <dbReference type="ChEBI" id="CHEBI:57783"/>
        <dbReference type="ChEBI" id="CHEBI:58349"/>
        <dbReference type="ChEBI" id="CHEBI:78489"/>
        <dbReference type="ChEBI" id="CHEBI:78495"/>
    </reaction>
    <physiologicalReaction direction="left-to-right" evidence="55">
        <dbReference type="Rhea" id="RHEA:41929"/>
    </physiologicalReaction>
</comment>
<keyword evidence="22" id="KW-0511">Multifunctional enzyme</keyword>
<evidence type="ECO:0000256" key="61">
    <source>
        <dbReference type="ARBA" id="ARBA00049449"/>
    </source>
</evidence>
<dbReference type="InterPro" id="IPR001227">
    <property type="entry name" value="Ac_transferase_dom_sf"/>
</dbReference>
<comment type="catalytic activity">
    <reaction evidence="25">
        <text>(3R)-hydroxyhexanoyl-[ACP] = (2E)-hexenoyl-[ACP] + H2O</text>
        <dbReference type="Rhea" id="RHEA:41828"/>
        <dbReference type="Rhea" id="RHEA-COMP:9630"/>
        <dbReference type="Rhea" id="RHEA-COMP:9631"/>
        <dbReference type="ChEBI" id="CHEBI:15377"/>
        <dbReference type="ChEBI" id="CHEBI:78457"/>
        <dbReference type="ChEBI" id="CHEBI:78458"/>
    </reaction>
    <physiologicalReaction direction="left-to-right" evidence="25">
        <dbReference type="Rhea" id="RHEA:41829"/>
    </physiologicalReaction>
</comment>
<dbReference type="SUPFAM" id="SSF47336">
    <property type="entry name" value="ACP-like"/>
    <property type="match status" value="1"/>
</dbReference>
<dbReference type="SMART" id="SM00825">
    <property type="entry name" value="PKS_KS"/>
    <property type="match status" value="1"/>
</dbReference>
<dbReference type="SUPFAM" id="SSF50129">
    <property type="entry name" value="GroES-like"/>
    <property type="match status" value="1"/>
</dbReference>
<feature type="active site" description="Proton acceptor; for dehydratase activity" evidence="64">
    <location>
        <position position="888"/>
    </location>
</feature>
<comment type="catalytic activity">
    <reaction evidence="44">
        <text>acetyl-[ACP] + malonyl-[ACP] + H(+) = 3-oxobutanoyl-[ACP] + holo-[ACP] + CO2</text>
        <dbReference type="Rhea" id="RHEA:41800"/>
        <dbReference type="Rhea" id="RHEA-COMP:9621"/>
        <dbReference type="Rhea" id="RHEA-COMP:9623"/>
        <dbReference type="Rhea" id="RHEA-COMP:9625"/>
        <dbReference type="Rhea" id="RHEA-COMP:9685"/>
        <dbReference type="ChEBI" id="CHEBI:15378"/>
        <dbReference type="ChEBI" id="CHEBI:16526"/>
        <dbReference type="ChEBI" id="CHEBI:64479"/>
        <dbReference type="ChEBI" id="CHEBI:78446"/>
        <dbReference type="ChEBI" id="CHEBI:78449"/>
        <dbReference type="ChEBI" id="CHEBI:78450"/>
    </reaction>
    <physiologicalReaction direction="left-to-right" evidence="44">
        <dbReference type="Rhea" id="RHEA:41801"/>
    </physiologicalReaction>
</comment>
<dbReference type="Pfam" id="PF00109">
    <property type="entry name" value="ketoacyl-synt"/>
    <property type="match status" value="1"/>
</dbReference>
<evidence type="ECO:0000259" key="65">
    <source>
        <dbReference type="PROSITE" id="PS50075"/>
    </source>
</evidence>
<keyword evidence="20" id="KW-0443">Lipid metabolism</keyword>
<comment type="catalytic activity">
    <reaction evidence="59">
        <text>3-oxohexadecanoyl-[ACP] + NADPH + H(+) = (3R)-hydroxyhexadecanoyl-[ACP] + NADP(+)</text>
        <dbReference type="Rhea" id="RHEA:41904"/>
        <dbReference type="Rhea" id="RHEA-COMP:9649"/>
        <dbReference type="Rhea" id="RHEA-COMP:9650"/>
        <dbReference type="ChEBI" id="CHEBI:15378"/>
        <dbReference type="ChEBI" id="CHEBI:57783"/>
        <dbReference type="ChEBI" id="CHEBI:58349"/>
        <dbReference type="ChEBI" id="CHEBI:78478"/>
        <dbReference type="ChEBI" id="CHEBI:78480"/>
    </reaction>
    <physiologicalReaction direction="left-to-right" evidence="59">
        <dbReference type="Rhea" id="RHEA:41905"/>
    </physiologicalReaction>
</comment>
<evidence type="ECO:0000256" key="54">
    <source>
        <dbReference type="ARBA" id="ARBA00048935"/>
    </source>
</evidence>
<dbReference type="GO" id="GO:0019171">
    <property type="term" value="F:(3R)-hydroxyacyl-[acyl-carrier-protein] dehydratase activity"/>
    <property type="evidence" value="ECO:0007669"/>
    <property type="project" value="UniProtKB-EC"/>
</dbReference>
<evidence type="ECO:0000256" key="26">
    <source>
        <dbReference type="ARBA" id="ARBA00023388"/>
    </source>
</evidence>
<evidence type="ECO:0000256" key="20">
    <source>
        <dbReference type="ARBA" id="ARBA00023098"/>
    </source>
</evidence>
<proteinExistence type="predicted"/>
<comment type="catalytic activity">
    <reaction evidence="51">
        <text>a 2,3-saturated acyl-[ACP] + NADP(+) = a (2E)-enoyl-[ACP] + NADPH + H(+)</text>
        <dbReference type="Rhea" id="RHEA:22564"/>
        <dbReference type="Rhea" id="RHEA-COMP:9925"/>
        <dbReference type="Rhea" id="RHEA-COMP:9926"/>
        <dbReference type="ChEBI" id="CHEBI:15378"/>
        <dbReference type="ChEBI" id="CHEBI:57783"/>
        <dbReference type="ChEBI" id="CHEBI:58349"/>
        <dbReference type="ChEBI" id="CHEBI:78784"/>
        <dbReference type="ChEBI" id="CHEBI:78785"/>
        <dbReference type="EC" id="1.3.1.39"/>
    </reaction>
    <physiologicalReaction direction="right-to-left" evidence="51">
        <dbReference type="Rhea" id="RHEA:22566"/>
    </physiologicalReaction>
</comment>
<dbReference type="InterPro" id="IPR032821">
    <property type="entry name" value="PKS_assoc"/>
</dbReference>
<keyword evidence="14" id="KW-0276">Fatty acid metabolism</keyword>
<dbReference type="InterPro" id="IPR029063">
    <property type="entry name" value="SAM-dependent_MTases_sf"/>
</dbReference>
<keyword evidence="21" id="KW-0275">Fatty acid biosynthesis</keyword>
<evidence type="ECO:0000256" key="55">
    <source>
        <dbReference type="ARBA" id="ARBA00049019"/>
    </source>
</evidence>
<dbReference type="InterPro" id="IPR036736">
    <property type="entry name" value="ACP-like_sf"/>
</dbReference>
<organism evidence="68 69">
    <name type="scientific">Trichonephila clavata</name>
    <name type="common">Joro spider</name>
    <name type="synonym">Nephila clavata</name>
    <dbReference type="NCBI Taxonomy" id="2740835"/>
    <lineage>
        <taxon>Eukaryota</taxon>
        <taxon>Metazoa</taxon>
        <taxon>Ecdysozoa</taxon>
        <taxon>Arthropoda</taxon>
        <taxon>Chelicerata</taxon>
        <taxon>Arachnida</taxon>
        <taxon>Araneae</taxon>
        <taxon>Araneomorphae</taxon>
        <taxon>Entelegynae</taxon>
        <taxon>Araneoidea</taxon>
        <taxon>Nephilidae</taxon>
        <taxon>Trichonephila</taxon>
    </lineage>
</organism>
<dbReference type="InterPro" id="IPR014031">
    <property type="entry name" value="Ketoacyl_synth_C"/>
</dbReference>
<dbReference type="PROSITE" id="PS00606">
    <property type="entry name" value="KS3_1"/>
    <property type="match status" value="1"/>
</dbReference>
<dbReference type="Gene3D" id="3.40.50.720">
    <property type="entry name" value="NAD(P)-binding Rossmann-like Domain"/>
    <property type="match status" value="1"/>
</dbReference>
<dbReference type="Pfam" id="PF02801">
    <property type="entry name" value="Ketoacyl-synt_C"/>
    <property type="match status" value="1"/>
</dbReference>
<comment type="catalytic activity">
    <reaction evidence="43">
        <text>3-oxobutanoyl-[ACP] + NADPH + H(+) = (3R)-hydroxybutanoyl-[ACP] + NADP(+)</text>
        <dbReference type="Rhea" id="RHEA:41804"/>
        <dbReference type="Rhea" id="RHEA-COMP:9625"/>
        <dbReference type="Rhea" id="RHEA-COMP:9626"/>
        <dbReference type="ChEBI" id="CHEBI:15378"/>
        <dbReference type="ChEBI" id="CHEBI:57783"/>
        <dbReference type="ChEBI" id="CHEBI:58349"/>
        <dbReference type="ChEBI" id="CHEBI:78450"/>
        <dbReference type="ChEBI" id="CHEBI:78451"/>
    </reaction>
    <physiologicalReaction direction="left-to-right" evidence="43">
        <dbReference type="Rhea" id="RHEA:41805"/>
    </physiologicalReaction>
</comment>
<evidence type="ECO:0000256" key="18">
    <source>
        <dbReference type="ARBA" id="ARBA00023002"/>
    </source>
</evidence>
<dbReference type="InterPro" id="IPR018201">
    <property type="entry name" value="Ketoacyl_synth_AS"/>
</dbReference>
<gene>
    <name evidence="68" type="primary">FASN</name>
    <name evidence="68" type="ORF">TNCT_189631</name>
</gene>
<evidence type="ECO:0000256" key="1">
    <source>
        <dbReference type="ARBA" id="ARBA00005189"/>
    </source>
</evidence>
<evidence type="ECO:0000256" key="30">
    <source>
        <dbReference type="ARBA" id="ARBA00023401"/>
    </source>
</evidence>
<dbReference type="InterPro" id="IPR049391">
    <property type="entry name" value="FAS_pseudo-KR"/>
</dbReference>
<comment type="catalytic activity">
    <reaction evidence="26">
        <text>(3R)-hydroxydecanoyl-[ACP] = (2E)-decenoyl-[ACP] + H2O</text>
        <dbReference type="Rhea" id="RHEA:41860"/>
        <dbReference type="Rhea" id="RHEA-COMP:9638"/>
        <dbReference type="Rhea" id="RHEA-COMP:9639"/>
        <dbReference type="ChEBI" id="CHEBI:15377"/>
        <dbReference type="ChEBI" id="CHEBI:78466"/>
        <dbReference type="ChEBI" id="CHEBI:78467"/>
    </reaction>
    <physiologicalReaction direction="left-to-right" evidence="26">
        <dbReference type="Rhea" id="RHEA:41861"/>
    </physiologicalReaction>
</comment>
<dbReference type="Pfam" id="PF00698">
    <property type="entry name" value="Acyl_transf_1"/>
    <property type="match status" value="1"/>
</dbReference>
<comment type="catalytic activity">
    <reaction evidence="56">
        <text>decanoyl-[ACP] + malonyl-[ACP] + H(+) = 3-oxododecanoyl-[ACP] + holo-[ACP] + CO2</text>
        <dbReference type="Rhea" id="RHEA:41868"/>
        <dbReference type="Rhea" id="RHEA-COMP:9623"/>
        <dbReference type="Rhea" id="RHEA-COMP:9640"/>
        <dbReference type="Rhea" id="RHEA-COMP:9641"/>
        <dbReference type="Rhea" id="RHEA-COMP:9685"/>
        <dbReference type="ChEBI" id="CHEBI:15378"/>
        <dbReference type="ChEBI" id="CHEBI:16526"/>
        <dbReference type="ChEBI" id="CHEBI:64479"/>
        <dbReference type="ChEBI" id="CHEBI:78449"/>
        <dbReference type="ChEBI" id="CHEBI:78468"/>
        <dbReference type="ChEBI" id="CHEBI:78469"/>
    </reaction>
    <physiologicalReaction direction="left-to-right" evidence="56">
        <dbReference type="Rhea" id="RHEA:41869"/>
    </physiologicalReaction>
</comment>
<dbReference type="InterPro" id="IPR014030">
    <property type="entry name" value="Ketoacyl_synth_N"/>
</dbReference>
<keyword evidence="8" id="KW-0596">Phosphopantetheine</keyword>
<evidence type="ECO:0000256" key="7">
    <source>
        <dbReference type="ARBA" id="ARBA00018769"/>
    </source>
</evidence>
<evidence type="ECO:0000256" key="32">
    <source>
        <dbReference type="ARBA" id="ARBA00023442"/>
    </source>
</evidence>
<evidence type="ECO:0000256" key="51">
    <source>
        <dbReference type="ARBA" id="ARBA00048650"/>
    </source>
</evidence>
<evidence type="ECO:0000256" key="22">
    <source>
        <dbReference type="ARBA" id="ARBA00023268"/>
    </source>
</evidence>
<feature type="region of interest" description="C-terminal hotdog fold" evidence="64">
    <location>
        <begin position="987"/>
        <end position="1121"/>
    </location>
</feature>
<evidence type="ECO:0000256" key="58">
    <source>
        <dbReference type="ARBA" id="ARBA00049263"/>
    </source>
</evidence>
<dbReference type="Gene3D" id="3.40.50.1820">
    <property type="entry name" value="alpha/beta hydrolase"/>
    <property type="match status" value="1"/>
</dbReference>
<dbReference type="GO" id="GO:0141148">
    <property type="term" value="F:enoyl-[acyl-carrier-protein] reductase (NADPH) activity"/>
    <property type="evidence" value="ECO:0007669"/>
    <property type="project" value="UniProtKB-EC"/>
</dbReference>
<evidence type="ECO:0000256" key="25">
    <source>
        <dbReference type="ARBA" id="ARBA00023373"/>
    </source>
</evidence>
<evidence type="ECO:0000313" key="68">
    <source>
        <dbReference type="EMBL" id="GFQ83654.1"/>
    </source>
</evidence>
<dbReference type="InterPro" id="IPR036291">
    <property type="entry name" value="NAD(P)-bd_dom_sf"/>
</dbReference>
<evidence type="ECO:0000256" key="38">
    <source>
        <dbReference type="ARBA" id="ARBA00047451"/>
    </source>
</evidence>
<feature type="domain" description="Ketosynthase family 3 (KS3)" evidence="66">
    <location>
        <begin position="17"/>
        <end position="419"/>
    </location>
</feature>
<dbReference type="Gene3D" id="3.90.180.10">
    <property type="entry name" value="Medium-chain alcohol dehydrogenases, catalytic domain"/>
    <property type="match status" value="1"/>
</dbReference>
<dbReference type="SMART" id="SM00822">
    <property type="entry name" value="PKS_KR"/>
    <property type="match status" value="1"/>
</dbReference>
<comment type="catalytic activity">
    <reaction evidence="35">
        <text>hexanoyl-[ACP] + malonyl-[ACP] + H(+) = 3-oxooctanoyl-[ACP] + holo-[ACP] + CO2</text>
        <dbReference type="Rhea" id="RHEA:41836"/>
        <dbReference type="Rhea" id="RHEA-COMP:9623"/>
        <dbReference type="Rhea" id="RHEA-COMP:9632"/>
        <dbReference type="Rhea" id="RHEA-COMP:9633"/>
        <dbReference type="Rhea" id="RHEA-COMP:9685"/>
        <dbReference type="ChEBI" id="CHEBI:15378"/>
        <dbReference type="ChEBI" id="CHEBI:16526"/>
        <dbReference type="ChEBI" id="CHEBI:64479"/>
        <dbReference type="ChEBI" id="CHEBI:78449"/>
        <dbReference type="ChEBI" id="CHEBI:78459"/>
        <dbReference type="ChEBI" id="CHEBI:78460"/>
    </reaction>
    <physiologicalReaction direction="left-to-right" evidence="35">
        <dbReference type="Rhea" id="RHEA:41837"/>
    </physiologicalReaction>
</comment>
<feature type="domain" description="Carrier" evidence="65">
    <location>
        <begin position="2123"/>
        <end position="2201"/>
    </location>
</feature>
<dbReference type="GO" id="GO:0016297">
    <property type="term" value="F:fatty acyl-[ACP] hydrolase activity"/>
    <property type="evidence" value="ECO:0007669"/>
    <property type="project" value="UniProtKB-EC"/>
</dbReference>
<dbReference type="SUPFAM" id="SSF53474">
    <property type="entry name" value="alpha/beta-Hydrolases"/>
    <property type="match status" value="1"/>
</dbReference>
<evidence type="ECO:0000256" key="33">
    <source>
        <dbReference type="ARBA" id="ARBA00044883"/>
    </source>
</evidence>
<dbReference type="PROSITE" id="PS50075">
    <property type="entry name" value="CARRIER"/>
    <property type="match status" value="1"/>
</dbReference>
<comment type="catalytic activity">
    <reaction evidence="47">
        <text>tetradecanoyl-[ACP] + H2O = tetradecanoate + holo-[ACP] + H(+)</text>
        <dbReference type="Rhea" id="RHEA:30123"/>
        <dbReference type="Rhea" id="RHEA-COMP:9648"/>
        <dbReference type="Rhea" id="RHEA-COMP:9685"/>
        <dbReference type="ChEBI" id="CHEBI:15377"/>
        <dbReference type="ChEBI" id="CHEBI:15378"/>
        <dbReference type="ChEBI" id="CHEBI:30807"/>
        <dbReference type="ChEBI" id="CHEBI:64479"/>
        <dbReference type="ChEBI" id="CHEBI:78477"/>
        <dbReference type="EC" id="3.1.2.14"/>
    </reaction>
    <physiologicalReaction direction="left-to-right" evidence="47">
        <dbReference type="Rhea" id="RHEA:30124"/>
    </physiologicalReaction>
</comment>
<evidence type="ECO:0000256" key="56">
    <source>
        <dbReference type="ARBA" id="ARBA00049109"/>
    </source>
</evidence>
<evidence type="ECO:0000256" key="14">
    <source>
        <dbReference type="ARBA" id="ARBA00022832"/>
    </source>
</evidence>
<evidence type="ECO:0000256" key="4">
    <source>
        <dbReference type="ARBA" id="ARBA00012873"/>
    </source>
</evidence>
<dbReference type="Gene3D" id="3.10.129.110">
    <property type="entry name" value="Polyketide synthase dehydratase"/>
    <property type="match status" value="1"/>
</dbReference>
<dbReference type="GO" id="GO:0004315">
    <property type="term" value="F:3-oxoacyl-[acyl-carrier-protein] synthase activity"/>
    <property type="evidence" value="ECO:0007669"/>
    <property type="project" value="UniProtKB-EC"/>
</dbReference>
<comment type="catalytic activity">
    <reaction evidence="48">
        <text>(2E)-octenoyl-[ACP] + NADPH + H(+) = octanoyl-[ACP] + NADP(+)</text>
        <dbReference type="Rhea" id="RHEA:41848"/>
        <dbReference type="Rhea" id="RHEA-COMP:9635"/>
        <dbReference type="Rhea" id="RHEA-COMP:9636"/>
        <dbReference type="ChEBI" id="CHEBI:15378"/>
        <dbReference type="ChEBI" id="CHEBI:57783"/>
        <dbReference type="ChEBI" id="CHEBI:58349"/>
        <dbReference type="ChEBI" id="CHEBI:78462"/>
        <dbReference type="ChEBI" id="CHEBI:78463"/>
    </reaction>
    <physiologicalReaction direction="left-to-right" evidence="48">
        <dbReference type="Rhea" id="RHEA:41849"/>
    </physiologicalReaction>
</comment>
<protein>
    <recommendedName>
        <fullName evidence="7">Fatty acid synthase</fullName>
        <ecNumber evidence="5">1.1.1.100</ecNumber>
        <ecNumber evidence="2">1.3.1.39</ecNumber>
        <ecNumber evidence="6">2.3.1.41</ecNumber>
        <ecNumber evidence="4">2.3.1.85</ecNumber>
        <ecNumber evidence="3">3.1.2.14</ecNumber>
    </recommendedName>
</protein>
<comment type="catalytic activity">
    <reaction evidence="63">
        <text>octanoyl-[ACP] + malonyl-[ACP] + H(+) = 3-oxodecanoyl-[ACP] + holo-[ACP] + CO2</text>
        <dbReference type="Rhea" id="RHEA:41852"/>
        <dbReference type="Rhea" id="RHEA-COMP:9623"/>
        <dbReference type="Rhea" id="RHEA-COMP:9636"/>
        <dbReference type="Rhea" id="RHEA-COMP:9637"/>
        <dbReference type="Rhea" id="RHEA-COMP:9685"/>
        <dbReference type="ChEBI" id="CHEBI:15378"/>
        <dbReference type="ChEBI" id="CHEBI:16526"/>
        <dbReference type="ChEBI" id="CHEBI:64479"/>
        <dbReference type="ChEBI" id="CHEBI:78449"/>
        <dbReference type="ChEBI" id="CHEBI:78463"/>
        <dbReference type="ChEBI" id="CHEBI:78464"/>
    </reaction>
    <physiologicalReaction direction="left-to-right" evidence="63">
        <dbReference type="Rhea" id="RHEA:41853"/>
    </physiologicalReaction>
</comment>
<dbReference type="Gene3D" id="3.30.70.3290">
    <property type="match status" value="1"/>
</dbReference>
<comment type="catalytic activity">
    <reaction evidence="28">
        <text>(3R)-hydroxytetradecanoyl-[ACP] = (2E)-tetradecenoyl-[ACP] + H2O</text>
        <dbReference type="Rhea" id="RHEA:41892"/>
        <dbReference type="Rhea" id="RHEA-COMP:9646"/>
        <dbReference type="Rhea" id="RHEA-COMP:9647"/>
        <dbReference type="ChEBI" id="CHEBI:15377"/>
        <dbReference type="ChEBI" id="CHEBI:78474"/>
        <dbReference type="ChEBI" id="CHEBI:78475"/>
    </reaction>
    <physiologicalReaction direction="left-to-right" evidence="28">
        <dbReference type="Rhea" id="RHEA:41893"/>
    </physiologicalReaction>
</comment>
<dbReference type="InterPro" id="IPR011032">
    <property type="entry name" value="GroES-like_sf"/>
</dbReference>
<evidence type="ECO:0000256" key="47">
    <source>
        <dbReference type="ARBA" id="ARBA00048289"/>
    </source>
</evidence>
<comment type="catalytic activity">
    <reaction evidence="33">
        <text>acetyl-CoA + n malonyl-CoA + 2n NADPH + 2n H(+) = a long-chain fatty acid + (n+1) CoA + n CO2 + 2n NADP(+).</text>
        <dbReference type="EC" id="2.3.1.85"/>
    </reaction>
</comment>
<comment type="catalytic activity">
    <reaction evidence="49">
        <text>a fatty acyl-[ACP] + malonyl-[ACP] + H(+) = a 3-oxoacyl-[ACP] + holo-[ACP] + CO2</text>
        <dbReference type="Rhea" id="RHEA:22836"/>
        <dbReference type="Rhea" id="RHEA-COMP:9623"/>
        <dbReference type="Rhea" id="RHEA-COMP:9685"/>
        <dbReference type="Rhea" id="RHEA-COMP:9916"/>
        <dbReference type="Rhea" id="RHEA-COMP:14125"/>
        <dbReference type="ChEBI" id="CHEBI:15378"/>
        <dbReference type="ChEBI" id="CHEBI:16526"/>
        <dbReference type="ChEBI" id="CHEBI:64479"/>
        <dbReference type="ChEBI" id="CHEBI:78449"/>
        <dbReference type="ChEBI" id="CHEBI:78776"/>
        <dbReference type="ChEBI" id="CHEBI:138651"/>
        <dbReference type="EC" id="2.3.1.41"/>
    </reaction>
    <physiologicalReaction direction="left-to-right" evidence="49">
        <dbReference type="Rhea" id="RHEA:22837"/>
    </physiologicalReaction>
</comment>
<dbReference type="GO" id="GO:0004312">
    <property type="term" value="F:fatty acid synthase activity"/>
    <property type="evidence" value="ECO:0007669"/>
    <property type="project" value="UniProtKB-EC"/>
</dbReference>
<evidence type="ECO:0000256" key="23">
    <source>
        <dbReference type="ARBA" id="ARBA00023332"/>
    </source>
</evidence>
<dbReference type="EC" id="1.3.1.39" evidence="2"/>
<dbReference type="Pfam" id="PF21089">
    <property type="entry name" value="PKS_DH_N"/>
    <property type="match status" value="1"/>
</dbReference>
<dbReference type="PROSITE" id="PS52004">
    <property type="entry name" value="KS3_2"/>
    <property type="match status" value="1"/>
</dbReference>
<evidence type="ECO:0000256" key="46">
    <source>
        <dbReference type="ARBA" id="ARBA00048281"/>
    </source>
</evidence>
<dbReference type="InterPro" id="IPR049552">
    <property type="entry name" value="PKS_DH_N"/>
</dbReference>
<comment type="pathway">
    <text evidence="1">Lipid metabolism.</text>
</comment>
<keyword evidence="19" id="KW-0520">NAD</keyword>
<evidence type="ECO:0000256" key="42">
    <source>
        <dbReference type="ARBA" id="ARBA00047897"/>
    </source>
</evidence>
<dbReference type="InterPro" id="IPR020843">
    <property type="entry name" value="ER"/>
</dbReference>
<evidence type="ECO:0000256" key="15">
    <source>
        <dbReference type="ARBA" id="ARBA00022857"/>
    </source>
</evidence>
<comment type="catalytic activity">
    <reaction evidence="61">
        <text>butanoyl-[ACP] + malonyl-[ACP] + H(+) = 3-oxohexanoyl-[ACP] + holo-[ACP] + CO2</text>
        <dbReference type="Rhea" id="RHEA:41820"/>
        <dbReference type="Rhea" id="RHEA-COMP:9623"/>
        <dbReference type="Rhea" id="RHEA-COMP:9628"/>
        <dbReference type="Rhea" id="RHEA-COMP:9629"/>
        <dbReference type="Rhea" id="RHEA-COMP:9685"/>
        <dbReference type="ChEBI" id="CHEBI:15378"/>
        <dbReference type="ChEBI" id="CHEBI:16526"/>
        <dbReference type="ChEBI" id="CHEBI:64479"/>
        <dbReference type="ChEBI" id="CHEBI:78449"/>
        <dbReference type="ChEBI" id="CHEBI:78454"/>
        <dbReference type="ChEBI" id="CHEBI:78456"/>
    </reaction>
    <physiologicalReaction direction="left-to-right" evidence="61">
        <dbReference type="Rhea" id="RHEA:41821"/>
    </physiologicalReaction>
</comment>
<evidence type="ECO:0000256" key="5">
    <source>
        <dbReference type="ARBA" id="ARBA00012948"/>
    </source>
</evidence>
<dbReference type="SUPFAM" id="SSF51735">
    <property type="entry name" value="NAD(P)-binding Rossmann-fold domains"/>
    <property type="match status" value="2"/>
</dbReference>
<dbReference type="PANTHER" id="PTHR43775">
    <property type="entry name" value="FATTY ACID SYNTHASE"/>
    <property type="match status" value="1"/>
</dbReference>
<dbReference type="GO" id="GO:0004313">
    <property type="term" value="F:[acyl-carrier-protein] S-acetyltransferase activity"/>
    <property type="evidence" value="ECO:0007669"/>
    <property type="project" value="UniProtKB-EC"/>
</dbReference>
<evidence type="ECO:0000256" key="31">
    <source>
        <dbReference type="ARBA" id="ARBA00023402"/>
    </source>
</evidence>
<evidence type="ECO:0000256" key="21">
    <source>
        <dbReference type="ARBA" id="ARBA00023160"/>
    </source>
</evidence>
<evidence type="ECO:0000256" key="6">
    <source>
        <dbReference type="ARBA" id="ARBA00013191"/>
    </source>
</evidence>
<evidence type="ECO:0000256" key="27">
    <source>
        <dbReference type="ARBA" id="ARBA00023394"/>
    </source>
</evidence>
<comment type="catalytic activity">
    <reaction evidence="30">
        <text>(3R)-hydroxyhexadecanoyl-[ACP] = (2E)-hexadecenoyl-[ACP] + H2O</text>
        <dbReference type="Rhea" id="RHEA:41908"/>
        <dbReference type="Rhea" id="RHEA-COMP:9650"/>
        <dbReference type="Rhea" id="RHEA-COMP:9651"/>
        <dbReference type="ChEBI" id="CHEBI:15377"/>
        <dbReference type="ChEBI" id="CHEBI:78480"/>
        <dbReference type="ChEBI" id="CHEBI:78481"/>
    </reaction>
    <physiologicalReaction direction="left-to-right" evidence="30">
        <dbReference type="Rhea" id="RHEA:41909"/>
    </physiologicalReaction>
</comment>
<comment type="catalytic activity">
    <reaction evidence="24">
        <text>(3R)-hydroxydodecanoyl-[ACP] = (2E)-dodecenoyl-[ACP] + H2O</text>
        <dbReference type="Rhea" id="RHEA:41876"/>
        <dbReference type="Rhea" id="RHEA-COMP:9642"/>
        <dbReference type="Rhea" id="RHEA-COMP:9643"/>
        <dbReference type="ChEBI" id="CHEBI:15377"/>
        <dbReference type="ChEBI" id="CHEBI:78470"/>
        <dbReference type="ChEBI" id="CHEBI:78472"/>
    </reaction>
    <physiologicalReaction direction="left-to-right" evidence="24">
        <dbReference type="Rhea" id="RHEA:41877"/>
    </physiologicalReaction>
</comment>
<dbReference type="OrthoDB" id="6420767at2759"/>
<comment type="catalytic activity">
    <reaction evidence="34">
        <text>3-oxooctadecanoyl-[ACP] + NADPH + H(+) = (3R)-hydroxyoctadecanoyl-[ACP] + NADP(+)</text>
        <dbReference type="Rhea" id="RHEA:41920"/>
        <dbReference type="Rhea" id="RHEA-COMP:9653"/>
        <dbReference type="Rhea" id="RHEA-COMP:9654"/>
        <dbReference type="ChEBI" id="CHEBI:15378"/>
        <dbReference type="ChEBI" id="CHEBI:57783"/>
        <dbReference type="ChEBI" id="CHEBI:58349"/>
        <dbReference type="ChEBI" id="CHEBI:78487"/>
        <dbReference type="ChEBI" id="CHEBI:78488"/>
    </reaction>
    <physiologicalReaction direction="left-to-right" evidence="34">
        <dbReference type="Rhea" id="RHEA:41921"/>
    </physiologicalReaction>
</comment>
<dbReference type="SMART" id="SM00827">
    <property type="entry name" value="PKS_AT"/>
    <property type="match status" value="1"/>
</dbReference>
<reference evidence="68" key="1">
    <citation type="submission" date="2020-07" db="EMBL/GenBank/DDBJ databases">
        <title>Multicomponent nature underlies the extraordinary mechanical properties of spider dragline silk.</title>
        <authorList>
            <person name="Kono N."/>
            <person name="Nakamura H."/>
            <person name="Mori M."/>
            <person name="Yoshida Y."/>
            <person name="Ohtoshi R."/>
            <person name="Malay A.D."/>
            <person name="Moran D.A.P."/>
            <person name="Tomita M."/>
            <person name="Numata K."/>
            <person name="Arakawa K."/>
        </authorList>
    </citation>
    <scope>NUCLEOTIDE SEQUENCE</scope>
</reference>
<dbReference type="SUPFAM" id="SSF52151">
    <property type="entry name" value="FabD/lysophospholipase-like"/>
    <property type="match status" value="1"/>
</dbReference>
<dbReference type="Pfam" id="PF08659">
    <property type="entry name" value="KR"/>
    <property type="match status" value="1"/>
</dbReference>
<evidence type="ECO:0000256" key="59">
    <source>
        <dbReference type="ARBA" id="ARBA00049414"/>
    </source>
</evidence>
<dbReference type="Pfam" id="PF21149">
    <property type="entry name" value="FAS_pseudo-KR"/>
    <property type="match status" value="1"/>
</dbReference>
<evidence type="ECO:0000256" key="52">
    <source>
        <dbReference type="ARBA" id="ARBA00048691"/>
    </source>
</evidence>
<dbReference type="SUPFAM" id="SSF55048">
    <property type="entry name" value="Probable ACP-binding domain of malonyl-CoA ACP transacylase"/>
    <property type="match status" value="1"/>
</dbReference>
<dbReference type="Pfam" id="PF00975">
    <property type="entry name" value="Thioesterase"/>
    <property type="match status" value="1"/>
</dbReference>
<comment type="catalytic activity">
    <reaction evidence="29">
        <text>(3R)-hydroxyoctadecanoyl-[ACP] = (2E)-octadecenoyl-[ACP] + H2O</text>
        <dbReference type="Rhea" id="RHEA:41924"/>
        <dbReference type="Rhea" id="RHEA-COMP:9654"/>
        <dbReference type="Rhea" id="RHEA-COMP:9655"/>
        <dbReference type="ChEBI" id="CHEBI:15377"/>
        <dbReference type="ChEBI" id="CHEBI:78488"/>
        <dbReference type="ChEBI" id="CHEBI:78489"/>
    </reaction>
    <physiologicalReaction direction="left-to-right" evidence="29">
        <dbReference type="Rhea" id="RHEA:41925"/>
    </physiologicalReaction>
</comment>
<dbReference type="FunFam" id="3.40.50.720:FF:000209">
    <property type="entry name" value="Polyketide synthase Pks12"/>
    <property type="match status" value="1"/>
</dbReference>
<comment type="catalytic activity">
    <reaction evidence="40">
        <text>dodecanoyl-[ACP] + malonyl-[ACP] + H(+) = 3-oxotetradecanoyl-[ACP] + holo-[ACP] + CO2</text>
        <dbReference type="Rhea" id="RHEA:41884"/>
        <dbReference type="Rhea" id="RHEA-COMP:9623"/>
        <dbReference type="Rhea" id="RHEA-COMP:9644"/>
        <dbReference type="Rhea" id="RHEA-COMP:9645"/>
        <dbReference type="Rhea" id="RHEA-COMP:9685"/>
        <dbReference type="ChEBI" id="CHEBI:15378"/>
        <dbReference type="ChEBI" id="CHEBI:16526"/>
        <dbReference type="ChEBI" id="CHEBI:64479"/>
        <dbReference type="ChEBI" id="CHEBI:65264"/>
        <dbReference type="ChEBI" id="CHEBI:78449"/>
        <dbReference type="ChEBI" id="CHEBI:78473"/>
    </reaction>
    <physiologicalReaction direction="left-to-right" evidence="40">
        <dbReference type="Rhea" id="RHEA:41885"/>
    </physiologicalReaction>
</comment>
<dbReference type="CDD" id="cd05195">
    <property type="entry name" value="enoyl_red"/>
    <property type="match status" value="1"/>
</dbReference>
<dbReference type="Proteomes" id="UP000887116">
    <property type="component" value="Unassembled WGS sequence"/>
</dbReference>
<comment type="catalytic activity">
    <reaction evidence="46">
        <text>(2E)-dodecenoyl-[ACP] + NADPH + H(+) = dodecanoyl-[ACP] + NADP(+)</text>
        <dbReference type="Rhea" id="RHEA:41880"/>
        <dbReference type="Rhea" id="RHEA-COMP:9643"/>
        <dbReference type="Rhea" id="RHEA-COMP:9644"/>
        <dbReference type="ChEBI" id="CHEBI:15378"/>
        <dbReference type="ChEBI" id="CHEBI:57783"/>
        <dbReference type="ChEBI" id="CHEBI:58349"/>
        <dbReference type="ChEBI" id="CHEBI:65264"/>
        <dbReference type="ChEBI" id="CHEBI:78472"/>
    </reaction>
    <physiologicalReaction direction="left-to-right" evidence="46">
        <dbReference type="Rhea" id="RHEA:41881"/>
    </physiologicalReaction>
</comment>
<evidence type="ECO:0000256" key="8">
    <source>
        <dbReference type="ARBA" id="ARBA00022450"/>
    </source>
</evidence>
<comment type="catalytic activity">
    <reaction evidence="38">
        <text>tetradecanoyl-[ACP] + malonyl-[ACP] + H(+) = 3-oxohexadecanoyl-[ACP] + holo-[ACP] + CO2</text>
        <dbReference type="Rhea" id="RHEA:41900"/>
        <dbReference type="Rhea" id="RHEA-COMP:9623"/>
        <dbReference type="Rhea" id="RHEA-COMP:9648"/>
        <dbReference type="Rhea" id="RHEA-COMP:9649"/>
        <dbReference type="Rhea" id="RHEA-COMP:9685"/>
        <dbReference type="ChEBI" id="CHEBI:15378"/>
        <dbReference type="ChEBI" id="CHEBI:16526"/>
        <dbReference type="ChEBI" id="CHEBI:64479"/>
        <dbReference type="ChEBI" id="CHEBI:78449"/>
        <dbReference type="ChEBI" id="CHEBI:78477"/>
        <dbReference type="ChEBI" id="CHEBI:78478"/>
    </reaction>
    <physiologicalReaction direction="left-to-right" evidence="38">
        <dbReference type="Rhea" id="RHEA:41901"/>
    </physiologicalReaction>
</comment>
<dbReference type="SMART" id="SM00829">
    <property type="entry name" value="PKS_ER"/>
    <property type="match status" value="1"/>
</dbReference>
<evidence type="ECO:0000256" key="10">
    <source>
        <dbReference type="ARBA" id="ARBA00022553"/>
    </source>
</evidence>
<comment type="catalytic activity">
    <reaction evidence="41">
        <text>(2E)-hexadecenoyl-[ACP] + NADPH + H(+) = hexadecanoyl-[ACP] + NADP(+)</text>
        <dbReference type="Rhea" id="RHEA:41912"/>
        <dbReference type="Rhea" id="RHEA-COMP:9651"/>
        <dbReference type="Rhea" id="RHEA-COMP:9652"/>
        <dbReference type="ChEBI" id="CHEBI:15378"/>
        <dbReference type="ChEBI" id="CHEBI:57783"/>
        <dbReference type="ChEBI" id="CHEBI:58349"/>
        <dbReference type="ChEBI" id="CHEBI:78481"/>
        <dbReference type="ChEBI" id="CHEBI:78483"/>
    </reaction>
    <physiologicalReaction direction="left-to-right" evidence="41">
        <dbReference type="Rhea" id="RHEA:41913"/>
    </physiologicalReaction>
</comment>
<dbReference type="EC" id="3.1.2.14" evidence="3"/>
<comment type="catalytic activity">
    <reaction evidence="58">
        <text>3-oxododecanoyl-[ACP] + NADPH + H(+) = (3R)-hydroxydodecanoyl-[ACP] + NADP(+)</text>
        <dbReference type="Rhea" id="RHEA:41872"/>
        <dbReference type="Rhea" id="RHEA-COMP:9641"/>
        <dbReference type="Rhea" id="RHEA-COMP:9642"/>
        <dbReference type="ChEBI" id="CHEBI:15378"/>
        <dbReference type="ChEBI" id="CHEBI:57783"/>
        <dbReference type="ChEBI" id="CHEBI:58349"/>
        <dbReference type="ChEBI" id="CHEBI:78469"/>
        <dbReference type="ChEBI" id="CHEBI:78470"/>
    </reaction>
    <physiologicalReaction direction="left-to-right" evidence="58">
        <dbReference type="Rhea" id="RHEA:41873"/>
    </physiologicalReaction>
</comment>
<feature type="domain" description="PKS/mFAS DH" evidence="67">
    <location>
        <begin position="855"/>
        <end position="1121"/>
    </location>
</feature>
<keyword evidence="9" id="KW-0444">Lipid biosynthesis</keyword>
<comment type="catalytic activity">
    <reaction evidence="57">
        <text>(2E)-tetradecenoyl-[ACP] + NADPH + H(+) = tetradecanoyl-[ACP] + NADP(+)</text>
        <dbReference type="Rhea" id="RHEA:41896"/>
        <dbReference type="Rhea" id="RHEA-COMP:9647"/>
        <dbReference type="Rhea" id="RHEA-COMP:9648"/>
        <dbReference type="ChEBI" id="CHEBI:15378"/>
        <dbReference type="ChEBI" id="CHEBI:57783"/>
        <dbReference type="ChEBI" id="CHEBI:58349"/>
        <dbReference type="ChEBI" id="CHEBI:78475"/>
        <dbReference type="ChEBI" id="CHEBI:78477"/>
    </reaction>
    <physiologicalReaction direction="left-to-right" evidence="57">
        <dbReference type="Rhea" id="RHEA:41897"/>
    </physiologicalReaction>
</comment>
<sequence length="2486" mass="277521">MDPILDHHEYCTGGFDPEDVVISGMAGRFPECDTVGELKESLFNKKDLIVFRGTRFEKGDCNAPYDSPGLINSLDKLDTTYFRVNNYLANMMDPGARVLMEVTYEAIADAGYEASSLKGKKIGVFNATTQEDSIKINTADESFINLHGVRCMNPNRTTYVLDFTGPSYTIDSACSSSGVALWSAYQSIKNNTSEAAVVTGNQLNLHPVMLTGYAGAGIVTLTGNCRPFDANSDGMIRTESITALFLQKAKHARRIYATLPSIKFYSAGFLTEGINVPSAPMLKQIITDALEEANVDRDEVEYVETHGTGTQVGDKIEATVLGQTFCKNRKRPLLIGTIKSNIGHTEASSALCGIIKSLIAFETNLIPPNIKYDTPNPNATDLVEGRLKVVTEPTPLNSDYIPTNCLGFGGTLVEMILKRNPITTEKRERKKINIPRLVLYPATTEEGVKFVFEYIQNNPDLPEEFFALLHKLSFCEPLYKPYRGFAVCQERKSPVTEIKNVSPNKRQIWYVMTGMGCQWPGMGLEHMKIDVFAESMHRSAEILKPYGIDLFGILKGSAKDNHDDRNITVSFVSICAIQIALVDLLKHLDVNPDGMVGHSTGELLCAYADGCLTHEQTLLSSYYRGQSVENANIPQGGMAAVGLSWSQAQKICPEGIYPACDNATDSVTISGEKEPLEKFVAKLQQDNIFVRLVNSHGYGFHCKHVHAAAPALRKAQEKLIPNPKPRSERWVSSSYVESEWDNPDCKLASAEYFVHNLMSSVRFNDAIQKIPSDAIVIEIGPHFLLQSILKRSVGTRASYLGLMKRNEVNNVDFLMESLGKLYNEGVDPKIELLYPPVQFPVPRGIPSISDLIKWNHSQSYHIPKYTSKTSEFAMEFKFDKDDAYILDHKIDGRSLFPATGYIYLAWEALASKLQRNCQEMPVVIENFKIHRPTVITVQTLTKFFVNVLDSSGRFEITEGRSIVASGKVFECKNLTFQESPPEYNSTDLSVSASDIYDELKRSGYEYGPCFQSLVESNIDGTAGLVQWRDQWIPFLDALLLFFGIITNEEGFYLPTGALSFKIDPNVLKSAVQSRDTSEIKEGNNTSQNLPVQYNKKTNTCRTVGVEIAKLIVEPAPNRRKNENPRFEEYAFVPYVSTYTPAPESSLQLTKYFNACNIFMDKIGKTLKKDVKQYQFPVAIDDDFCLEEYIEEITENQHLLKILKQAISNQNILKEKRKDWFLSYFRFAGRDMLNNSLLNEDSLRIMLEIISENTFRKLNVIEINRNFPVSLIPVTDIMQKYAHLKFKKSILIASKMDNFNQEALDEHSIEVKTEESLADIASEKAQDVVISSFTCGSVSDLENLIQTLISVVKSNGFILFFHKERANSAELFLSSLCGEELQVQSHRTLEEILKAKSLVVLSKISDPCGNSLYLLRSPSLVAPQKVLLITENNYNWVDKVKEELFEKKSGIVWLVSEDSPSNGIVGLVNCLKQEPGGERIRSVFISRKKQENNLPPFSLENPFYQNLVTKNLIMNVWRNGSWGSFRHILIKETKVPRPVEYSYVNCRRYGDLSSFEWIESNVKYIQQKNKKLIHIYNSALNFRDVMLATGKLSIDTTKHLGQGNAVLGLEFSGREDGSGKRVCGFAPARAMATSIMTEPAYCIDVPDNWTLEEAATVPIVYATCYYALFMRAQLQKGESILIHSGTGGIGIAAITLALNLNCEVFTTVGNDDKRKYLKKKFPQLKDENIGCSRNISFETMIMERTGGRGVDVILNSLADEKFTASIRCIAKNGRFIEIGKYDLALDREIGLKIFLENIAFHAVFLDQLFDSSPKTMEIVSELMALVKNGIKTGVVKPLDRTVLDKNSVEEAFRYMSKGIHVGKVLLKIREEEPNKRIVPKGLILPAVPETQFYDNKVYIIVGGLGGFGMEVTKWITRRGGKNIILTSRYGARTPYHHFCLKKWQKLGINVQVSTLNVAIKSEAEKLLKEASRVGPVGGIFNSAVVLKDAFMDCQTAQDYADVCAPKATATKYLDELTRKLCPSLDYFVCFSSISCGRGNAGQTNYGYANSVMERVCEERKSAGLHGLAIQWGIIGEVGVVHRHMGEEAMIAGVVAQGVKSCLDALDAFCQQDCPVVSSYVTAEQTKKSVQGDAMAQIMKFIGIEEGADTSRYLGDMGIDSIVGVEIKQMIESYTDVSISIQEIQELTLDDVKAMFEKADNERADSQGPALMATTTMKLPPSLIHEEPVISIHKDAPGEPIFIVNMGDTDVTNFQFLAKALNRPLYALVWTKDAPSTDIESLASWYLKLIQNKIKGPFHIVGYSLGGNVAFEMALQSAKSLTSLKTISLLSGAEDLINTLSNEESQEKDSEVVALCRFVEQFASGSVPRLEDELTKVDNLEQRIRAVLNYLTKSSSETVNKNEVSDAISNYLIKHNIIKPYIPSARLSKDINIIENPTKLLANDVSMVKELFSQVCTQKVSVHRVHYPHHFSNGKEAEQLVKILETIV</sequence>
<dbReference type="InterPro" id="IPR050091">
    <property type="entry name" value="PKS_NRPS_Biosynth_Enz"/>
</dbReference>
<evidence type="ECO:0000256" key="17">
    <source>
        <dbReference type="ARBA" id="ARBA00022990"/>
    </source>
</evidence>
<dbReference type="Pfam" id="PF00107">
    <property type="entry name" value="ADH_zinc_N"/>
    <property type="match status" value="1"/>
</dbReference>
<comment type="catalytic activity">
    <reaction evidence="39">
        <text>(2E)-butenoyl-[ACP] + NADPH + H(+) = butanoyl-[ACP] + NADP(+)</text>
        <dbReference type="Rhea" id="RHEA:41812"/>
        <dbReference type="Rhea" id="RHEA-COMP:9627"/>
        <dbReference type="Rhea" id="RHEA-COMP:9628"/>
        <dbReference type="ChEBI" id="CHEBI:15378"/>
        <dbReference type="ChEBI" id="CHEBI:57783"/>
        <dbReference type="ChEBI" id="CHEBI:58349"/>
        <dbReference type="ChEBI" id="CHEBI:78453"/>
        <dbReference type="ChEBI" id="CHEBI:78454"/>
    </reaction>
    <physiologicalReaction direction="left-to-right" evidence="39">
        <dbReference type="Rhea" id="RHEA:41813"/>
    </physiologicalReaction>
</comment>
<keyword evidence="15" id="KW-0521">NADP</keyword>
<evidence type="ECO:0000256" key="57">
    <source>
        <dbReference type="ARBA" id="ARBA00049171"/>
    </source>
</evidence>
<comment type="catalytic activity">
    <reaction evidence="36">
        <text>a (3R)-hydroxyacyl-[ACP] + NADP(+) = a 3-oxoacyl-[ACP] + NADPH + H(+)</text>
        <dbReference type="Rhea" id="RHEA:17397"/>
        <dbReference type="Rhea" id="RHEA-COMP:9916"/>
        <dbReference type="Rhea" id="RHEA-COMP:9945"/>
        <dbReference type="ChEBI" id="CHEBI:15378"/>
        <dbReference type="ChEBI" id="CHEBI:57783"/>
        <dbReference type="ChEBI" id="CHEBI:58349"/>
        <dbReference type="ChEBI" id="CHEBI:78776"/>
        <dbReference type="ChEBI" id="CHEBI:78827"/>
        <dbReference type="EC" id="1.1.1.100"/>
    </reaction>
    <physiologicalReaction direction="right-to-left" evidence="36">
        <dbReference type="Rhea" id="RHEA:17399"/>
    </physiologicalReaction>
</comment>
<dbReference type="CDD" id="cd00833">
    <property type="entry name" value="PKS"/>
    <property type="match status" value="1"/>
</dbReference>
<evidence type="ECO:0000256" key="44">
    <source>
        <dbReference type="ARBA" id="ARBA00047961"/>
    </source>
</evidence>
<comment type="catalytic activity">
    <reaction evidence="53">
        <text>hexadecanoyl-[ACP] + H2O = hexadecanoate + holo-[ACP] + H(+)</text>
        <dbReference type="Rhea" id="RHEA:41932"/>
        <dbReference type="Rhea" id="RHEA-COMP:9652"/>
        <dbReference type="Rhea" id="RHEA-COMP:9685"/>
        <dbReference type="ChEBI" id="CHEBI:7896"/>
        <dbReference type="ChEBI" id="CHEBI:15377"/>
        <dbReference type="ChEBI" id="CHEBI:15378"/>
        <dbReference type="ChEBI" id="CHEBI:64479"/>
        <dbReference type="ChEBI" id="CHEBI:78483"/>
        <dbReference type="EC" id="3.1.2.14"/>
    </reaction>
    <physiologicalReaction direction="left-to-right" evidence="53">
        <dbReference type="Rhea" id="RHEA:41933"/>
    </physiologicalReaction>
</comment>
<evidence type="ECO:0000256" key="2">
    <source>
        <dbReference type="ARBA" id="ARBA00012004"/>
    </source>
</evidence>
<evidence type="ECO:0000256" key="11">
    <source>
        <dbReference type="ARBA" id="ARBA00022679"/>
    </source>
</evidence>
<evidence type="ECO:0000256" key="19">
    <source>
        <dbReference type="ARBA" id="ARBA00023027"/>
    </source>
</evidence>
<dbReference type="GO" id="GO:0006633">
    <property type="term" value="P:fatty acid biosynthetic process"/>
    <property type="evidence" value="ECO:0007669"/>
    <property type="project" value="UniProtKB-KW"/>
</dbReference>
<comment type="caution">
    <text evidence="68">The sequence shown here is derived from an EMBL/GenBank/DDBJ whole genome shotgun (WGS) entry which is preliminary data.</text>
</comment>
<evidence type="ECO:0000256" key="63">
    <source>
        <dbReference type="ARBA" id="ARBA00049533"/>
    </source>
</evidence>
<evidence type="ECO:0000256" key="9">
    <source>
        <dbReference type="ARBA" id="ARBA00022516"/>
    </source>
</evidence>
<dbReference type="Gene3D" id="1.10.1200.10">
    <property type="entry name" value="ACP-like"/>
    <property type="match status" value="1"/>
</dbReference>
<evidence type="ECO:0000313" key="69">
    <source>
        <dbReference type="Proteomes" id="UP000887116"/>
    </source>
</evidence>
<evidence type="ECO:0000256" key="60">
    <source>
        <dbReference type="ARBA" id="ARBA00049422"/>
    </source>
</evidence>
<dbReference type="InterPro" id="IPR016039">
    <property type="entry name" value="Thiolase-like"/>
</dbReference>
<comment type="catalytic activity">
    <reaction evidence="62">
        <text>(2E)-decenoyl-[ACP] + NADPH + H(+) = decanoyl-[ACP] + NADP(+)</text>
        <dbReference type="Rhea" id="RHEA:41864"/>
        <dbReference type="Rhea" id="RHEA-COMP:9639"/>
        <dbReference type="Rhea" id="RHEA-COMP:9640"/>
        <dbReference type="ChEBI" id="CHEBI:15378"/>
        <dbReference type="ChEBI" id="CHEBI:57783"/>
        <dbReference type="ChEBI" id="CHEBI:58349"/>
        <dbReference type="ChEBI" id="CHEBI:78467"/>
        <dbReference type="ChEBI" id="CHEBI:78468"/>
    </reaction>
    <physiologicalReaction direction="left-to-right" evidence="62">
        <dbReference type="Rhea" id="RHEA:41865"/>
    </physiologicalReaction>
</comment>
<dbReference type="InterPro" id="IPR029058">
    <property type="entry name" value="AB_hydrolase_fold"/>
</dbReference>
<name>A0A8X6FNK6_TRICU</name>
<comment type="catalytic activity">
    <reaction evidence="42">
        <text>(2E)-hexenoyl-[ACP] + NADPH + H(+) = hexanoyl-[ACP] + NADP(+)</text>
        <dbReference type="Rhea" id="RHEA:41832"/>
        <dbReference type="Rhea" id="RHEA-COMP:9631"/>
        <dbReference type="Rhea" id="RHEA-COMP:9632"/>
        <dbReference type="ChEBI" id="CHEBI:15378"/>
        <dbReference type="ChEBI" id="CHEBI:57783"/>
        <dbReference type="ChEBI" id="CHEBI:58349"/>
        <dbReference type="ChEBI" id="CHEBI:78458"/>
        <dbReference type="ChEBI" id="CHEBI:78459"/>
    </reaction>
    <physiologicalReaction direction="left-to-right" evidence="42">
        <dbReference type="Rhea" id="RHEA:41833"/>
    </physiologicalReaction>
</comment>
<evidence type="ECO:0000256" key="49">
    <source>
        <dbReference type="ARBA" id="ARBA00048506"/>
    </source>
</evidence>
<comment type="function">
    <text evidence="32">Fatty acid synthetase is a multifunctional enzyme that catalyzes the de novo biosynthesis of long-chain saturated fatty acids starting from acetyl-CoA and malonyl-CoA in the presence of NADPH. This multifunctional protein contains 7 catalytic activities and a site for the binding of the prosthetic group 4'-phosphopantetheine of the acyl carrier protein ([ACP]) domain.</text>
</comment>
<feature type="region of interest" description="N-terminal hotdog fold" evidence="64">
    <location>
        <begin position="855"/>
        <end position="976"/>
    </location>
</feature>
<evidence type="ECO:0000256" key="39">
    <source>
        <dbReference type="ARBA" id="ARBA00047500"/>
    </source>
</evidence>
<feature type="active site" description="Proton donor; for dehydratase activity" evidence="64">
    <location>
        <position position="1036"/>
    </location>
</feature>
<keyword evidence="12" id="KW-0702">S-nitrosylation</keyword>
<dbReference type="EMBL" id="BMAO01032643">
    <property type="protein sequence ID" value="GFQ83654.1"/>
    <property type="molecule type" value="Genomic_DNA"/>
</dbReference>
<evidence type="ECO:0000256" key="64">
    <source>
        <dbReference type="PROSITE-ProRule" id="PRU01363"/>
    </source>
</evidence>
<dbReference type="PROSITE" id="PS52019">
    <property type="entry name" value="PKS_MFAS_DH"/>
    <property type="match status" value="1"/>
</dbReference>
<evidence type="ECO:0000256" key="53">
    <source>
        <dbReference type="ARBA" id="ARBA00048704"/>
    </source>
</evidence>
<comment type="catalytic activity">
    <reaction evidence="27">
        <text>a (3R)-hydroxyacyl-[ACP] = a (2E)-enoyl-[ACP] + H2O</text>
        <dbReference type="Rhea" id="RHEA:13097"/>
        <dbReference type="Rhea" id="RHEA-COMP:9925"/>
        <dbReference type="Rhea" id="RHEA-COMP:9945"/>
        <dbReference type="ChEBI" id="CHEBI:15377"/>
        <dbReference type="ChEBI" id="CHEBI:78784"/>
        <dbReference type="ChEBI" id="CHEBI:78827"/>
        <dbReference type="EC" id="4.2.1.59"/>
    </reaction>
    <physiologicalReaction direction="left-to-right" evidence="27">
        <dbReference type="Rhea" id="RHEA:13098"/>
    </physiologicalReaction>
</comment>
<evidence type="ECO:0000256" key="41">
    <source>
        <dbReference type="ARBA" id="ARBA00047810"/>
    </source>
</evidence>
<dbReference type="InterPro" id="IPR014043">
    <property type="entry name" value="Acyl_transferase_dom"/>
</dbReference>
<evidence type="ECO:0000256" key="48">
    <source>
        <dbReference type="ARBA" id="ARBA00048420"/>
    </source>
</evidence>
<dbReference type="InterPro" id="IPR057326">
    <property type="entry name" value="KR_dom"/>
</dbReference>
<dbReference type="GO" id="GO:0004316">
    <property type="term" value="F:3-oxoacyl-[acyl-carrier-protein] reductase (NADPH) activity"/>
    <property type="evidence" value="ECO:0007669"/>
    <property type="project" value="UniProtKB-EC"/>
</dbReference>
<keyword evidence="18" id="KW-0560">Oxidoreductase</keyword>
<dbReference type="Gene3D" id="3.40.47.10">
    <property type="match status" value="1"/>
</dbReference>
<evidence type="ECO:0000256" key="62">
    <source>
        <dbReference type="ARBA" id="ARBA00049521"/>
    </source>
</evidence>
<keyword evidence="16" id="KW-0663">Pyridoxal phosphate</keyword>
<evidence type="ECO:0000256" key="16">
    <source>
        <dbReference type="ARBA" id="ARBA00022898"/>
    </source>
</evidence>
<comment type="catalytic activity">
    <reaction evidence="31">
        <text>(3R)-hydroxybutanoyl-[ACP] = (2E)-butenoyl-[ACP] + H2O</text>
        <dbReference type="Rhea" id="RHEA:41808"/>
        <dbReference type="Rhea" id="RHEA-COMP:9626"/>
        <dbReference type="Rhea" id="RHEA-COMP:9627"/>
        <dbReference type="ChEBI" id="CHEBI:15377"/>
        <dbReference type="ChEBI" id="CHEBI:78451"/>
        <dbReference type="ChEBI" id="CHEBI:78453"/>
    </reaction>
    <physiologicalReaction direction="left-to-right" evidence="31">
        <dbReference type="Rhea" id="RHEA:41809"/>
    </physiologicalReaction>
</comment>
<comment type="catalytic activity">
    <reaction evidence="45">
        <text>hexadecanoyl-[ACP] + malonyl-[ACP] + H(+) = 3-oxooctadecanoyl-[ACP] + holo-[ACP] + CO2</text>
        <dbReference type="Rhea" id="RHEA:41916"/>
        <dbReference type="Rhea" id="RHEA-COMP:9623"/>
        <dbReference type="Rhea" id="RHEA-COMP:9652"/>
        <dbReference type="Rhea" id="RHEA-COMP:9653"/>
        <dbReference type="Rhea" id="RHEA-COMP:9685"/>
        <dbReference type="ChEBI" id="CHEBI:15378"/>
        <dbReference type="ChEBI" id="CHEBI:16526"/>
        <dbReference type="ChEBI" id="CHEBI:64479"/>
        <dbReference type="ChEBI" id="CHEBI:78449"/>
        <dbReference type="ChEBI" id="CHEBI:78483"/>
        <dbReference type="ChEBI" id="CHEBI:78487"/>
    </reaction>
    <physiologicalReaction direction="left-to-right" evidence="45">
        <dbReference type="Rhea" id="RHEA:41917"/>
    </physiologicalReaction>
</comment>
<evidence type="ECO:0000256" key="12">
    <source>
        <dbReference type="ARBA" id="ARBA00022799"/>
    </source>
</evidence>
<dbReference type="CDD" id="cd08954">
    <property type="entry name" value="KR_1_FAS_SDR_x"/>
    <property type="match status" value="1"/>
</dbReference>
<dbReference type="InterPro" id="IPR013968">
    <property type="entry name" value="PKS_KR"/>
</dbReference>
<keyword evidence="17" id="KW-0007">Acetylation</keyword>
<dbReference type="PANTHER" id="PTHR43775:SF7">
    <property type="entry name" value="FATTY ACID SYNTHASE"/>
    <property type="match status" value="1"/>
</dbReference>
<comment type="catalytic activity">
    <reaction evidence="23">
        <text>(3R)-hydroxyoctanoyl-[ACP] = (2E)-octenoyl-[ACP] + H2O</text>
        <dbReference type="Rhea" id="RHEA:41844"/>
        <dbReference type="Rhea" id="RHEA-COMP:9634"/>
        <dbReference type="Rhea" id="RHEA-COMP:9635"/>
        <dbReference type="ChEBI" id="CHEBI:15377"/>
        <dbReference type="ChEBI" id="CHEBI:78461"/>
        <dbReference type="ChEBI" id="CHEBI:78462"/>
    </reaction>
    <physiologicalReaction direction="left-to-right" evidence="23">
        <dbReference type="Rhea" id="RHEA:41845"/>
    </physiologicalReaction>
</comment>
<evidence type="ECO:0000256" key="24">
    <source>
        <dbReference type="ARBA" id="ARBA00023351"/>
    </source>
</evidence>
<evidence type="ECO:0000256" key="3">
    <source>
        <dbReference type="ARBA" id="ARBA00012480"/>
    </source>
</evidence>
<comment type="catalytic activity">
    <reaction evidence="37">
        <text>3-oxodecanoyl-[ACP] + NADPH + H(+) = (3R)-hydroxydecanoyl-[ACP] + NADP(+)</text>
        <dbReference type="Rhea" id="RHEA:41856"/>
        <dbReference type="Rhea" id="RHEA-COMP:9637"/>
        <dbReference type="Rhea" id="RHEA-COMP:9638"/>
        <dbReference type="ChEBI" id="CHEBI:15378"/>
        <dbReference type="ChEBI" id="CHEBI:57783"/>
        <dbReference type="ChEBI" id="CHEBI:58349"/>
        <dbReference type="ChEBI" id="CHEBI:78464"/>
        <dbReference type="ChEBI" id="CHEBI:78466"/>
    </reaction>
    <physiologicalReaction direction="left-to-right" evidence="37">
        <dbReference type="Rhea" id="RHEA:41857"/>
    </physiologicalReaction>
</comment>
<evidence type="ECO:0000256" key="28">
    <source>
        <dbReference type="ARBA" id="ARBA00023398"/>
    </source>
</evidence>
<dbReference type="InterPro" id="IPR013149">
    <property type="entry name" value="ADH-like_C"/>
</dbReference>
<dbReference type="InterPro" id="IPR009081">
    <property type="entry name" value="PP-bd_ACP"/>
</dbReference>
<dbReference type="InterPro" id="IPR016036">
    <property type="entry name" value="Malonyl_transacylase_ACP-bd"/>
</dbReference>
<evidence type="ECO:0000259" key="67">
    <source>
        <dbReference type="PROSITE" id="PS52019"/>
    </source>
</evidence>
<keyword evidence="13" id="KW-0378">Hydrolase</keyword>
<dbReference type="EC" id="1.1.1.100" evidence="5"/>
<dbReference type="SUPFAM" id="SSF53901">
    <property type="entry name" value="Thiolase-like"/>
    <property type="match status" value="1"/>
</dbReference>
<evidence type="ECO:0000256" key="29">
    <source>
        <dbReference type="ARBA" id="ARBA00023399"/>
    </source>
</evidence>
<keyword evidence="11" id="KW-0808">Transferase</keyword>
<comment type="catalytic activity">
    <reaction evidence="52">
        <text>holo-[ACP] + acetyl-CoA = acetyl-[ACP] + CoA</text>
        <dbReference type="Rhea" id="RHEA:41788"/>
        <dbReference type="Rhea" id="RHEA-COMP:9621"/>
        <dbReference type="Rhea" id="RHEA-COMP:9685"/>
        <dbReference type="ChEBI" id="CHEBI:57287"/>
        <dbReference type="ChEBI" id="CHEBI:57288"/>
        <dbReference type="ChEBI" id="CHEBI:64479"/>
        <dbReference type="ChEBI" id="CHEBI:78446"/>
        <dbReference type="EC" id="2.3.1.38"/>
    </reaction>
    <physiologicalReaction direction="left-to-right" evidence="52">
        <dbReference type="Rhea" id="RHEA:41789"/>
    </physiologicalReaction>
</comment>
<dbReference type="InterPro" id="IPR020841">
    <property type="entry name" value="PKS_Beta-ketoAc_synthase_dom"/>
</dbReference>
<accession>A0A8X6FNK6</accession>
<evidence type="ECO:0000256" key="35">
    <source>
        <dbReference type="ARBA" id="ARBA00047394"/>
    </source>
</evidence>
<dbReference type="InterPro" id="IPR016035">
    <property type="entry name" value="Acyl_Trfase/lysoPLipase"/>
</dbReference>
<dbReference type="Gene3D" id="3.40.50.150">
    <property type="entry name" value="Vaccinia Virus protein VP39"/>
    <property type="match status" value="1"/>
</dbReference>
<evidence type="ECO:0000256" key="45">
    <source>
        <dbReference type="ARBA" id="ARBA00048051"/>
    </source>
</evidence>
<comment type="catalytic activity">
    <reaction evidence="60">
        <text>3-oxooctanoyl-[ACP] + NADPH + H(+) = (3R)-hydroxyoctanoyl-[ACP] + NADP(+)</text>
        <dbReference type="Rhea" id="RHEA:41840"/>
        <dbReference type="Rhea" id="RHEA-COMP:9633"/>
        <dbReference type="Rhea" id="RHEA-COMP:9634"/>
        <dbReference type="ChEBI" id="CHEBI:15378"/>
        <dbReference type="ChEBI" id="CHEBI:57783"/>
        <dbReference type="ChEBI" id="CHEBI:58349"/>
        <dbReference type="ChEBI" id="CHEBI:78460"/>
        <dbReference type="ChEBI" id="CHEBI:78461"/>
    </reaction>
    <physiologicalReaction direction="left-to-right" evidence="60">
        <dbReference type="Rhea" id="RHEA:41841"/>
    </physiologicalReaction>
</comment>
<dbReference type="EC" id="2.3.1.41" evidence="6"/>
<dbReference type="InterPro" id="IPR049900">
    <property type="entry name" value="PKS_mFAS_DH"/>
</dbReference>
<dbReference type="InterPro" id="IPR042104">
    <property type="entry name" value="PKS_dehydratase_sf"/>
</dbReference>
<evidence type="ECO:0000259" key="66">
    <source>
        <dbReference type="PROSITE" id="PS52004"/>
    </source>
</evidence>
<keyword evidence="10" id="KW-0597">Phosphoprotein</keyword>
<dbReference type="Pfam" id="PF16197">
    <property type="entry name" value="KAsynt_C_assoc"/>
    <property type="match status" value="1"/>
</dbReference>
<evidence type="ECO:0000256" key="50">
    <source>
        <dbReference type="ARBA" id="ARBA00048571"/>
    </source>
</evidence>
<evidence type="ECO:0000256" key="13">
    <source>
        <dbReference type="ARBA" id="ARBA00022801"/>
    </source>
</evidence>
<comment type="catalytic activity">
    <reaction evidence="50">
        <text>3-oxohexanoyl-[ACP] + NADPH + H(+) = (3R)-hydroxyhexanoyl-[ACP] + NADP(+)</text>
        <dbReference type="Rhea" id="RHEA:41824"/>
        <dbReference type="Rhea" id="RHEA-COMP:9629"/>
        <dbReference type="Rhea" id="RHEA-COMP:9630"/>
        <dbReference type="ChEBI" id="CHEBI:15378"/>
        <dbReference type="ChEBI" id="CHEBI:57783"/>
        <dbReference type="ChEBI" id="CHEBI:58349"/>
        <dbReference type="ChEBI" id="CHEBI:78456"/>
        <dbReference type="ChEBI" id="CHEBI:78457"/>
    </reaction>
    <physiologicalReaction direction="left-to-right" evidence="50">
        <dbReference type="Rhea" id="RHEA:41825"/>
    </physiologicalReaction>
</comment>
<evidence type="ECO:0000256" key="37">
    <source>
        <dbReference type="ARBA" id="ARBA00047440"/>
    </source>
</evidence>
<keyword evidence="69" id="KW-1185">Reference proteome</keyword>
<dbReference type="InterPro" id="IPR001031">
    <property type="entry name" value="Thioesterase"/>
</dbReference>
<evidence type="ECO:0000256" key="36">
    <source>
        <dbReference type="ARBA" id="ARBA00047400"/>
    </source>
</evidence>
<dbReference type="Gene3D" id="3.40.366.10">
    <property type="entry name" value="Malonyl-Coenzyme A Acyl Carrier Protein, domain 2"/>
    <property type="match status" value="1"/>
</dbReference>
<comment type="catalytic activity">
    <reaction evidence="54">
        <text>3-oxotetradecanoyl-[ACP] + NADPH + H(+) = (3R)-hydroxytetradecanoyl-[ACP] + NADP(+)</text>
        <dbReference type="Rhea" id="RHEA:41888"/>
        <dbReference type="Rhea" id="RHEA-COMP:9645"/>
        <dbReference type="Rhea" id="RHEA-COMP:9646"/>
        <dbReference type="ChEBI" id="CHEBI:15378"/>
        <dbReference type="ChEBI" id="CHEBI:57783"/>
        <dbReference type="ChEBI" id="CHEBI:58349"/>
        <dbReference type="ChEBI" id="CHEBI:78473"/>
        <dbReference type="ChEBI" id="CHEBI:78474"/>
    </reaction>
    <physiologicalReaction direction="left-to-right" evidence="54">
        <dbReference type="Rhea" id="RHEA:41889"/>
    </physiologicalReaction>
</comment>